<dbReference type="AlphaFoldDB" id="A0A4Q1QWB9"/>
<reference evidence="4 5" key="1">
    <citation type="submission" date="2019-01" db="EMBL/GenBank/DDBJ databases">
        <title>Draft genome sequences of the type strain Streptomyces sioyaensis DSM 40032 and its novel strain, TM32, a thermotolerant antibiotics-producing actinobacterium.</title>
        <authorList>
            <person name="Nakaew N."/>
            <person name="Lumyong S."/>
            <person name="Sloan W.T."/>
            <person name="Sungthong R."/>
        </authorList>
    </citation>
    <scope>NUCLEOTIDE SEQUENCE [LARGE SCALE GENOMIC DNA]</scope>
    <source>
        <strain evidence="4 5">DSM 40032</strain>
    </source>
</reference>
<feature type="domain" description="CBS" evidence="3">
    <location>
        <begin position="8"/>
        <end position="65"/>
    </location>
</feature>
<organism evidence="4 5">
    <name type="scientific">Streptomyces sioyaensis</name>
    <dbReference type="NCBI Taxonomy" id="67364"/>
    <lineage>
        <taxon>Bacteria</taxon>
        <taxon>Bacillati</taxon>
        <taxon>Actinomycetota</taxon>
        <taxon>Actinomycetes</taxon>
        <taxon>Kitasatosporales</taxon>
        <taxon>Streptomycetaceae</taxon>
        <taxon>Streptomyces</taxon>
    </lineage>
</organism>
<name>A0A4Q1QWB9_9ACTN</name>
<dbReference type="SMART" id="SM00116">
    <property type="entry name" value="CBS"/>
    <property type="match status" value="2"/>
</dbReference>
<comment type="caution">
    <text evidence="4">The sequence shown here is derived from an EMBL/GenBank/DDBJ whole genome shotgun (WGS) entry which is preliminary data.</text>
</comment>
<dbReference type="PROSITE" id="PS51371">
    <property type="entry name" value="CBS"/>
    <property type="match status" value="2"/>
</dbReference>
<dbReference type="InterPro" id="IPR051257">
    <property type="entry name" value="Diverse_CBS-Domain"/>
</dbReference>
<keyword evidence="5" id="KW-1185">Reference proteome</keyword>
<keyword evidence="1 2" id="KW-0129">CBS domain</keyword>
<feature type="domain" description="CBS" evidence="3">
    <location>
        <begin position="73"/>
        <end position="128"/>
    </location>
</feature>
<dbReference type="EMBL" id="SDIF01000034">
    <property type="protein sequence ID" value="RXS66615.1"/>
    <property type="molecule type" value="Genomic_DNA"/>
</dbReference>
<dbReference type="InterPro" id="IPR046342">
    <property type="entry name" value="CBS_dom_sf"/>
</dbReference>
<protein>
    <submittedName>
        <fullName evidence="4">CBS domain-containing protein</fullName>
    </submittedName>
</protein>
<dbReference type="SUPFAM" id="SSF54631">
    <property type="entry name" value="CBS-domain pair"/>
    <property type="match status" value="1"/>
</dbReference>
<dbReference type="PANTHER" id="PTHR43080:SF2">
    <property type="entry name" value="CBS DOMAIN-CONTAINING PROTEIN"/>
    <property type="match status" value="1"/>
</dbReference>
<evidence type="ECO:0000313" key="5">
    <source>
        <dbReference type="Proteomes" id="UP000289482"/>
    </source>
</evidence>
<accession>A0A4Q1QWB9</accession>
<dbReference type="Gene3D" id="3.10.580.10">
    <property type="entry name" value="CBS-domain"/>
    <property type="match status" value="1"/>
</dbReference>
<evidence type="ECO:0000256" key="1">
    <source>
        <dbReference type="ARBA" id="ARBA00023122"/>
    </source>
</evidence>
<evidence type="ECO:0000259" key="3">
    <source>
        <dbReference type="PROSITE" id="PS51371"/>
    </source>
</evidence>
<evidence type="ECO:0000256" key="2">
    <source>
        <dbReference type="PROSITE-ProRule" id="PRU00703"/>
    </source>
</evidence>
<dbReference type="PANTHER" id="PTHR43080">
    <property type="entry name" value="CBS DOMAIN-CONTAINING PROTEIN CBSX3, MITOCHONDRIAL"/>
    <property type="match status" value="1"/>
</dbReference>
<sequence>MPVARDIMTPGVECIDAEDTVLDAACTLTRLGVGALPIRGSDGSLLGVLTDRDIVIKVLGKGKDPQQTKAGELAQGVVTIGADDDADEIFRTMAGHKVRRLPVIDGRRLVGMVALADVARALPNLHAGSLLEALSADSPPAGHRCAPASPACVALGCSST</sequence>
<evidence type="ECO:0000313" key="4">
    <source>
        <dbReference type="EMBL" id="RXS66615.1"/>
    </source>
</evidence>
<dbReference type="Pfam" id="PF00571">
    <property type="entry name" value="CBS"/>
    <property type="match status" value="2"/>
</dbReference>
<proteinExistence type="predicted"/>
<dbReference type="InterPro" id="IPR000644">
    <property type="entry name" value="CBS_dom"/>
</dbReference>
<gene>
    <name evidence="4" type="ORF">EST54_14580</name>
</gene>
<dbReference type="Proteomes" id="UP000289482">
    <property type="component" value="Unassembled WGS sequence"/>
</dbReference>